<dbReference type="InParanoid" id="A0A0C2X6T1"/>
<evidence type="ECO:0000313" key="2">
    <source>
        <dbReference type="EMBL" id="KIL64986.1"/>
    </source>
</evidence>
<gene>
    <name evidence="2" type="ORF">M378DRAFT_162551</name>
</gene>
<sequence>MMRRIPLNKIALLRFLISFPVLTEQIRTLFATCNDRGGQTPRNYRTRPSVELGKHSVLKIGPDATWIFFGADLINYAVAGSYSGRSHIQLRTLPFDHPNERGRLFLCS</sequence>
<keyword evidence="1" id="KW-0732">Signal</keyword>
<accession>A0A0C2X6T1</accession>
<evidence type="ECO:0000256" key="1">
    <source>
        <dbReference type="SAM" id="SignalP"/>
    </source>
</evidence>
<protein>
    <recommendedName>
        <fullName evidence="4">Secreted protein</fullName>
    </recommendedName>
</protein>
<dbReference type="AlphaFoldDB" id="A0A0C2X6T1"/>
<feature type="signal peptide" evidence="1">
    <location>
        <begin position="1"/>
        <end position="23"/>
    </location>
</feature>
<dbReference type="HOGENOM" id="CLU_2196258_0_0_1"/>
<keyword evidence="3" id="KW-1185">Reference proteome</keyword>
<dbReference type="EMBL" id="KN818245">
    <property type="protein sequence ID" value="KIL64986.1"/>
    <property type="molecule type" value="Genomic_DNA"/>
</dbReference>
<evidence type="ECO:0000313" key="3">
    <source>
        <dbReference type="Proteomes" id="UP000054549"/>
    </source>
</evidence>
<proteinExistence type="predicted"/>
<feature type="chain" id="PRO_5002170625" description="Secreted protein" evidence="1">
    <location>
        <begin position="24"/>
        <end position="108"/>
    </location>
</feature>
<reference evidence="2 3" key="1">
    <citation type="submission" date="2014-04" db="EMBL/GenBank/DDBJ databases">
        <title>Evolutionary Origins and Diversification of the Mycorrhizal Mutualists.</title>
        <authorList>
            <consortium name="DOE Joint Genome Institute"/>
            <consortium name="Mycorrhizal Genomics Consortium"/>
            <person name="Kohler A."/>
            <person name="Kuo A."/>
            <person name="Nagy L.G."/>
            <person name="Floudas D."/>
            <person name="Copeland A."/>
            <person name="Barry K.W."/>
            <person name="Cichocki N."/>
            <person name="Veneault-Fourrey C."/>
            <person name="LaButti K."/>
            <person name="Lindquist E.A."/>
            <person name="Lipzen A."/>
            <person name="Lundell T."/>
            <person name="Morin E."/>
            <person name="Murat C."/>
            <person name="Riley R."/>
            <person name="Ohm R."/>
            <person name="Sun H."/>
            <person name="Tunlid A."/>
            <person name="Henrissat B."/>
            <person name="Grigoriev I.V."/>
            <person name="Hibbett D.S."/>
            <person name="Martin F."/>
        </authorList>
    </citation>
    <scope>NUCLEOTIDE SEQUENCE [LARGE SCALE GENOMIC DNA]</scope>
    <source>
        <strain evidence="2 3">Koide BX008</strain>
    </source>
</reference>
<name>A0A0C2X6T1_AMAMK</name>
<evidence type="ECO:0008006" key="4">
    <source>
        <dbReference type="Google" id="ProtNLM"/>
    </source>
</evidence>
<organism evidence="2 3">
    <name type="scientific">Amanita muscaria (strain Koide BX008)</name>
    <dbReference type="NCBI Taxonomy" id="946122"/>
    <lineage>
        <taxon>Eukaryota</taxon>
        <taxon>Fungi</taxon>
        <taxon>Dikarya</taxon>
        <taxon>Basidiomycota</taxon>
        <taxon>Agaricomycotina</taxon>
        <taxon>Agaricomycetes</taxon>
        <taxon>Agaricomycetidae</taxon>
        <taxon>Agaricales</taxon>
        <taxon>Pluteineae</taxon>
        <taxon>Amanitaceae</taxon>
        <taxon>Amanita</taxon>
    </lineage>
</organism>
<dbReference type="Proteomes" id="UP000054549">
    <property type="component" value="Unassembled WGS sequence"/>
</dbReference>